<evidence type="ECO:0000256" key="3">
    <source>
        <dbReference type="ARBA" id="ARBA00009014"/>
    </source>
</evidence>
<dbReference type="PANTHER" id="PTHR39321:SF3">
    <property type="entry name" value="PHOSPHOPANTETHEINE ADENYLYLTRANSFERASE"/>
    <property type="match status" value="1"/>
</dbReference>
<dbReference type="AlphaFoldDB" id="A0A1G7R0C1"/>
<evidence type="ECO:0000256" key="5">
    <source>
        <dbReference type="ARBA" id="ARBA00022679"/>
    </source>
</evidence>
<dbReference type="InterPro" id="IPR004821">
    <property type="entry name" value="Cyt_trans-like"/>
</dbReference>
<dbReference type="InterPro" id="IPR005248">
    <property type="entry name" value="NadD/NMNAT"/>
</dbReference>
<gene>
    <name evidence="11" type="primary">nadD</name>
    <name evidence="13" type="ORF">SAMN04487996_114207</name>
</gene>
<proteinExistence type="inferred from homology"/>
<dbReference type="Proteomes" id="UP000198748">
    <property type="component" value="Unassembled WGS sequence"/>
</dbReference>
<feature type="domain" description="Cytidyltransferase-like" evidence="12">
    <location>
        <begin position="5"/>
        <end position="162"/>
    </location>
</feature>
<evidence type="ECO:0000256" key="4">
    <source>
        <dbReference type="ARBA" id="ARBA00022642"/>
    </source>
</evidence>
<keyword evidence="5 11" id="KW-0808">Transferase</keyword>
<comment type="pathway">
    <text evidence="2 11">Cofactor biosynthesis; NAD(+) biosynthesis; deamido-NAD(+) from nicotinate D-ribonucleotide: step 1/1.</text>
</comment>
<dbReference type="SUPFAM" id="SSF52374">
    <property type="entry name" value="Nucleotidylyl transferase"/>
    <property type="match status" value="1"/>
</dbReference>
<dbReference type="GO" id="GO:0004515">
    <property type="term" value="F:nicotinate-nucleotide adenylyltransferase activity"/>
    <property type="evidence" value="ECO:0007669"/>
    <property type="project" value="UniProtKB-UniRule"/>
</dbReference>
<dbReference type="HAMAP" id="MF_00244">
    <property type="entry name" value="NaMN_adenylyltr"/>
    <property type="match status" value="1"/>
</dbReference>
<evidence type="ECO:0000256" key="10">
    <source>
        <dbReference type="ARBA" id="ARBA00048721"/>
    </source>
</evidence>
<keyword evidence="4 11" id="KW-0662">Pyridine nucleotide biosynthesis</keyword>
<keyword evidence="14" id="KW-1185">Reference proteome</keyword>
<dbReference type="InterPro" id="IPR014729">
    <property type="entry name" value="Rossmann-like_a/b/a_fold"/>
</dbReference>
<evidence type="ECO:0000259" key="12">
    <source>
        <dbReference type="Pfam" id="PF01467"/>
    </source>
</evidence>
<dbReference type="GO" id="GO:0009435">
    <property type="term" value="P:NAD+ biosynthetic process"/>
    <property type="evidence" value="ECO:0007669"/>
    <property type="project" value="UniProtKB-UniRule"/>
</dbReference>
<evidence type="ECO:0000256" key="6">
    <source>
        <dbReference type="ARBA" id="ARBA00022695"/>
    </source>
</evidence>
<keyword evidence="8 11" id="KW-0067">ATP-binding</keyword>
<dbReference type="RefSeq" id="WP_090155095.1">
    <property type="nucleotide sequence ID" value="NZ_FNAN01000014.1"/>
</dbReference>
<evidence type="ECO:0000313" key="13">
    <source>
        <dbReference type="EMBL" id="SDG04221.1"/>
    </source>
</evidence>
<evidence type="ECO:0000256" key="9">
    <source>
        <dbReference type="ARBA" id="ARBA00023027"/>
    </source>
</evidence>
<name>A0A1G7R0C1_9BACT</name>
<dbReference type="Gene3D" id="3.40.50.620">
    <property type="entry name" value="HUPs"/>
    <property type="match status" value="1"/>
</dbReference>
<dbReference type="EC" id="2.7.7.18" evidence="11"/>
<keyword evidence="9 11" id="KW-0520">NAD</keyword>
<dbReference type="OrthoDB" id="5295945at2"/>
<evidence type="ECO:0000313" key="14">
    <source>
        <dbReference type="Proteomes" id="UP000198748"/>
    </source>
</evidence>
<evidence type="ECO:0000256" key="7">
    <source>
        <dbReference type="ARBA" id="ARBA00022741"/>
    </source>
</evidence>
<dbReference type="NCBIfam" id="TIGR00482">
    <property type="entry name" value="nicotinate (nicotinamide) nucleotide adenylyltransferase"/>
    <property type="match status" value="1"/>
</dbReference>
<dbReference type="PANTHER" id="PTHR39321">
    <property type="entry name" value="NICOTINATE-NUCLEOTIDE ADENYLYLTRANSFERASE-RELATED"/>
    <property type="match status" value="1"/>
</dbReference>
<dbReference type="STRING" id="659014.SAMN04487996_114207"/>
<dbReference type="UniPathway" id="UPA00253">
    <property type="reaction ID" value="UER00332"/>
</dbReference>
<comment type="function">
    <text evidence="1 11">Catalyzes the reversible adenylation of nicotinate mononucleotide (NaMN) to nicotinic acid adenine dinucleotide (NaAD).</text>
</comment>
<evidence type="ECO:0000256" key="8">
    <source>
        <dbReference type="ARBA" id="ARBA00022840"/>
    </source>
</evidence>
<evidence type="ECO:0000256" key="1">
    <source>
        <dbReference type="ARBA" id="ARBA00002324"/>
    </source>
</evidence>
<keyword evidence="6 11" id="KW-0548">Nucleotidyltransferase</keyword>
<dbReference type="Pfam" id="PF01467">
    <property type="entry name" value="CTP_transf_like"/>
    <property type="match status" value="1"/>
</dbReference>
<accession>A0A1G7R0C1</accession>
<dbReference type="NCBIfam" id="TIGR00125">
    <property type="entry name" value="cyt_tran_rel"/>
    <property type="match status" value="1"/>
</dbReference>
<comment type="catalytic activity">
    <reaction evidence="10 11">
        <text>nicotinate beta-D-ribonucleotide + ATP + H(+) = deamido-NAD(+) + diphosphate</text>
        <dbReference type="Rhea" id="RHEA:22860"/>
        <dbReference type="ChEBI" id="CHEBI:15378"/>
        <dbReference type="ChEBI" id="CHEBI:30616"/>
        <dbReference type="ChEBI" id="CHEBI:33019"/>
        <dbReference type="ChEBI" id="CHEBI:57502"/>
        <dbReference type="ChEBI" id="CHEBI:58437"/>
        <dbReference type="EC" id="2.7.7.18"/>
    </reaction>
</comment>
<evidence type="ECO:0000256" key="11">
    <source>
        <dbReference type="HAMAP-Rule" id="MF_00244"/>
    </source>
</evidence>
<dbReference type="CDD" id="cd02165">
    <property type="entry name" value="NMNAT"/>
    <property type="match status" value="1"/>
</dbReference>
<keyword evidence="7 11" id="KW-0547">Nucleotide-binding</keyword>
<evidence type="ECO:0000256" key="2">
    <source>
        <dbReference type="ARBA" id="ARBA00005019"/>
    </source>
</evidence>
<dbReference type="EMBL" id="FNAN01000014">
    <property type="protein sequence ID" value="SDG04221.1"/>
    <property type="molecule type" value="Genomic_DNA"/>
</dbReference>
<comment type="similarity">
    <text evidence="3 11">Belongs to the NadD family.</text>
</comment>
<organism evidence="13 14">
    <name type="scientific">Dyadobacter soli</name>
    <dbReference type="NCBI Taxonomy" id="659014"/>
    <lineage>
        <taxon>Bacteria</taxon>
        <taxon>Pseudomonadati</taxon>
        <taxon>Bacteroidota</taxon>
        <taxon>Cytophagia</taxon>
        <taxon>Cytophagales</taxon>
        <taxon>Spirosomataceae</taxon>
        <taxon>Dyadobacter</taxon>
    </lineage>
</organism>
<dbReference type="GO" id="GO:0005524">
    <property type="term" value="F:ATP binding"/>
    <property type="evidence" value="ECO:0007669"/>
    <property type="project" value="UniProtKB-KW"/>
</dbReference>
<reference evidence="14" key="1">
    <citation type="submission" date="2016-10" db="EMBL/GenBank/DDBJ databases">
        <authorList>
            <person name="Varghese N."/>
            <person name="Submissions S."/>
        </authorList>
    </citation>
    <scope>NUCLEOTIDE SEQUENCE [LARGE SCALE GENOMIC DNA]</scope>
    <source>
        <strain evidence="14">DSM 25329</strain>
    </source>
</reference>
<sequence length="190" mass="22067">MKIGLFFGSFNPIHVGHLIIANTMATTTDLEQVWFIVSPQNPFKKNSSLLHEFDRFDLVQRAISDNTLLRANDIEFHMPKPSYTIDTLVRLQEKFPQHQFKLIMGEDNLAQFPNWKNYEKILEYTGLYVYPRPNSKAHAFGNHPGVHFVEAPLLDISATFLRACIKKGQSIRYMVPEPVEQLIKIKKFYL</sequence>
<protein>
    <recommendedName>
        <fullName evidence="11">Probable nicotinate-nucleotide adenylyltransferase</fullName>
        <ecNumber evidence="11">2.7.7.18</ecNumber>
    </recommendedName>
    <alternativeName>
        <fullName evidence="11">Deamido-NAD(+) diphosphorylase</fullName>
    </alternativeName>
    <alternativeName>
        <fullName evidence="11">Deamido-NAD(+) pyrophosphorylase</fullName>
    </alternativeName>
    <alternativeName>
        <fullName evidence="11">Nicotinate mononucleotide adenylyltransferase</fullName>
        <shortName evidence="11">NaMN adenylyltransferase</shortName>
    </alternativeName>
</protein>